<evidence type="ECO:0000313" key="1">
    <source>
        <dbReference type="EMBL" id="MFM9328565.1"/>
    </source>
</evidence>
<evidence type="ECO:0000313" key="2">
    <source>
        <dbReference type="Proteomes" id="UP001631969"/>
    </source>
</evidence>
<dbReference type="Proteomes" id="UP001631969">
    <property type="component" value="Unassembled WGS sequence"/>
</dbReference>
<accession>A0ACC7NWL7</accession>
<proteinExistence type="predicted"/>
<organism evidence="1 2">
    <name type="scientific">Paenibacillus mesotrionivorans</name>
    <dbReference type="NCBI Taxonomy" id="3160968"/>
    <lineage>
        <taxon>Bacteria</taxon>
        <taxon>Bacillati</taxon>
        <taxon>Bacillota</taxon>
        <taxon>Bacilli</taxon>
        <taxon>Bacillales</taxon>
        <taxon>Paenibacillaceae</taxon>
        <taxon>Paenibacillus</taxon>
    </lineage>
</organism>
<protein>
    <submittedName>
        <fullName evidence="1">Phosphotransferase</fullName>
    </submittedName>
</protein>
<sequence>MENLIKHMNKTYALDIGQMELHRELIGQVYILQSGQQQYVLKLLPPHKTADALHALNILDFLFQQEYPVVSVVRTREQMSHTLLPGDGRVAALFHYVEGADADGSLEAEAIGEQTARLHKLMERYPGTLLLRTKAEYIDDFISIMKQKDCEASAINDLVHYGNELWSRITLLPKSFCHGDLHTGNMIKQDGNYILLDFDDASGDYPSMDAAYLSDVTHFNQFHASLYDATMRQFERFYKGYSRVRILSDGECSAVSDWIAVRHYQITARIVGCQGLGSVSLRFFEEQHRWLMEWRELCVRRN</sequence>
<keyword evidence="2" id="KW-1185">Reference proteome</keyword>
<gene>
    <name evidence="1" type="ORF">ACI1P1_09720</name>
</gene>
<name>A0ACC7NWL7_9BACL</name>
<reference evidence="1" key="1">
    <citation type="submission" date="2024-12" db="EMBL/GenBank/DDBJ databases">
        <authorList>
            <person name="Wu N."/>
        </authorList>
    </citation>
    <scope>NUCLEOTIDE SEQUENCE</scope>
    <source>
        <strain evidence="1">P15</strain>
    </source>
</reference>
<dbReference type="EMBL" id="JBJURJ010000005">
    <property type="protein sequence ID" value="MFM9328565.1"/>
    <property type="molecule type" value="Genomic_DNA"/>
</dbReference>
<comment type="caution">
    <text evidence="1">The sequence shown here is derived from an EMBL/GenBank/DDBJ whole genome shotgun (WGS) entry which is preliminary data.</text>
</comment>